<dbReference type="Proteomes" id="UP000028006">
    <property type="component" value="Unassembled WGS sequence"/>
</dbReference>
<comment type="caution">
    <text evidence="1">The sequence shown here is derived from an EMBL/GenBank/DDBJ whole genome shotgun (WGS) entry which is preliminary data.</text>
</comment>
<accession>A0A081N0K0</accession>
<keyword evidence="2" id="KW-1185">Reference proteome</keyword>
<evidence type="ECO:0000313" key="1">
    <source>
        <dbReference type="EMBL" id="KEQ11973.1"/>
    </source>
</evidence>
<name>A0A081N0K0_9GAMM</name>
<proteinExistence type="predicted"/>
<reference evidence="1 2" key="1">
    <citation type="submission" date="2014-06" db="EMBL/GenBank/DDBJ databases">
        <title>Whole Genome Sequences of Three Symbiotic Endozoicomonas Bacteria.</title>
        <authorList>
            <person name="Neave M.J."/>
            <person name="Apprill A."/>
            <person name="Voolstra C.R."/>
        </authorList>
    </citation>
    <scope>NUCLEOTIDE SEQUENCE [LARGE SCALE GENOMIC DNA]</scope>
    <source>
        <strain evidence="1 2">LMG 24815</strain>
    </source>
</reference>
<gene>
    <name evidence="1" type="ORF">GZ77_23005</name>
</gene>
<dbReference type="AlphaFoldDB" id="A0A081N0K0"/>
<organism evidence="1 2">
    <name type="scientific">Endozoicomonas montiporae</name>
    <dbReference type="NCBI Taxonomy" id="1027273"/>
    <lineage>
        <taxon>Bacteria</taxon>
        <taxon>Pseudomonadati</taxon>
        <taxon>Pseudomonadota</taxon>
        <taxon>Gammaproteobacteria</taxon>
        <taxon>Oceanospirillales</taxon>
        <taxon>Endozoicomonadaceae</taxon>
        <taxon>Endozoicomonas</taxon>
    </lineage>
</organism>
<sequence>MDMSVDDLKAVQAIFGLKPEDVPDQFGVQGLAYNTFEMMKSLIVTNPMHYAAKVDEVISFFERRVTSHAATTYV</sequence>
<evidence type="ECO:0000313" key="2">
    <source>
        <dbReference type="Proteomes" id="UP000028006"/>
    </source>
</evidence>
<dbReference type="EMBL" id="JOKG01000005">
    <property type="protein sequence ID" value="KEQ11973.1"/>
    <property type="molecule type" value="Genomic_DNA"/>
</dbReference>
<protein>
    <submittedName>
        <fullName evidence="1">Uncharacterized protein</fullName>
    </submittedName>
</protein>